<sequence length="95" mass="11196">MKRLVLALLLLGSLTACRLFEAEPKEQAATIEYYDYSKCGFCGGWFVKVGEERYRAEVPPPYDQENTPVWIRYRPDERPGYQDMNWITITSIRKR</sequence>
<keyword evidence="3" id="KW-1185">Reference proteome</keyword>
<dbReference type="PROSITE" id="PS51257">
    <property type="entry name" value="PROKAR_LIPOPROTEIN"/>
    <property type="match status" value="1"/>
</dbReference>
<evidence type="ECO:0000313" key="3">
    <source>
        <dbReference type="Proteomes" id="UP000557307"/>
    </source>
</evidence>
<gene>
    <name evidence="2" type="ORF">HNQ92_001525</name>
</gene>
<comment type="caution">
    <text evidence="2">The sequence shown here is derived from an EMBL/GenBank/DDBJ whole genome shotgun (WGS) entry which is preliminary data.</text>
</comment>
<protein>
    <submittedName>
        <fullName evidence="2">Uncharacterized protein YfaT (DUF1175 family)</fullName>
    </submittedName>
</protein>
<feature type="chain" id="PRO_5032311251" evidence="1">
    <location>
        <begin position="22"/>
        <end position="95"/>
    </location>
</feature>
<reference evidence="2 3" key="1">
    <citation type="submission" date="2020-08" db="EMBL/GenBank/DDBJ databases">
        <title>Genomic Encyclopedia of Type Strains, Phase IV (KMG-IV): sequencing the most valuable type-strain genomes for metagenomic binning, comparative biology and taxonomic classification.</title>
        <authorList>
            <person name="Goeker M."/>
        </authorList>
    </citation>
    <scope>NUCLEOTIDE SEQUENCE [LARGE SCALE GENOMIC DNA]</scope>
    <source>
        <strain evidence="2 3">DSM 105074</strain>
    </source>
</reference>
<dbReference type="Proteomes" id="UP000557307">
    <property type="component" value="Unassembled WGS sequence"/>
</dbReference>
<dbReference type="RefSeq" id="WP_184172756.1">
    <property type="nucleotide sequence ID" value="NZ_JACHGF010000002.1"/>
</dbReference>
<evidence type="ECO:0000256" key="1">
    <source>
        <dbReference type="SAM" id="SignalP"/>
    </source>
</evidence>
<dbReference type="EMBL" id="JACHGF010000002">
    <property type="protein sequence ID" value="MBB5283399.1"/>
    <property type="molecule type" value="Genomic_DNA"/>
</dbReference>
<accession>A0A840TUP0</accession>
<dbReference type="AlphaFoldDB" id="A0A840TUP0"/>
<evidence type="ECO:0000313" key="2">
    <source>
        <dbReference type="EMBL" id="MBB5283399.1"/>
    </source>
</evidence>
<keyword evidence="1" id="KW-0732">Signal</keyword>
<feature type="signal peptide" evidence="1">
    <location>
        <begin position="1"/>
        <end position="21"/>
    </location>
</feature>
<organism evidence="2 3">
    <name type="scientific">Rhabdobacter roseus</name>
    <dbReference type="NCBI Taxonomy" id="1655419"/>
    <lineage>
        <taxon>Bacteria</taxon>
        <taxon>Pseudomonadati</taxon>
        <taxon>Bacteroidota</taxon>
        <taxon>Cytophagia</taxon>
        <taxon>Cytophagales</taxon>
        <taxon>Cytophagaceae</taxon>
        <taxon>Rhabdobacter</taxon>
    </lineage>
</organism>
<name>A0A840TUP0_9BACT</name>
<proteinExistence type="predicted"/>